<dbReference type="GO" id="GO:0005975">
    <property type="term" value="P:carbohydrate metabolic process"/>
    <property type="evidence" value="ECO:0007669"/>
    <property type="project" value="InterPro"/>
</dbReference>
<dbReference type="GO" id="GO:0005829">
    <property type="term" value="C:cytosol"/>
    <property type="evidence" value="ECO:0007669"/>
    <property type="project" value="TreeGrafter"/>
</dbReference>
<keyword evidence="3" id="KW-0119">Carbohydrate metabolism</keyword>
<comment type="similarity">
    <text evidence="2 3">Belongs to the HAD-like hydrolase superfamily. CbbY/CbbZ/Gph/YieH family.</text>
</comment>
<dbReference type="NCBIfam" id="TIGR01549">
    <property type="entry name" value="HAD-SF-IA-v1"/>
    <property type="match status" value="1"/>
</dbReference>
<dbReference type="SFLD" id="SFLDG01129">
    <property type="entry name" value="C1.5:_HAD__Beta-PGM__Phosphata"/>
    <property type="match status" value="1"/>
</dbReference>
<comment type="catalytic activity">
    <reaction evidence="3">
        <text>2-phosphoglycolate + H2O = glycolate + phosphate</text>
        <dbReference type="Rhea" id="RHEA:14369"/>
        <dbReference type="ChEBI" id="CHEBI:15377"/>
        <dbReference type="ChEBI" id="CHEBI:29805"/>
        <dbReference type="ChEBI" id="CHEBI:43474"/>
        <dbReference type="ChEBI" id="CHEBI:58033"/>
        <dbReference type="EC" id="3.1.3.18"/>
    </reaction>
</comment>
<dbReference type="SFLD" id="SFLDS00003">
    <property type="entry name" value="Haloacid_Dehalogenase"/>
    <property type="match status" value="1"/>
</dbReference>
<comment type="cofactor">
    <cofactor evidence="1 3">
        <name>Mg(2+)</name>
        <dbReference type="ChEBI" id="CHEBI:18420"/>
    </cofactor>
</comment>
<keyword evidence="3" id="KW-0479">Metal-binding</keyword>
<name>A0A8F6YBX0_9RHOB</name>
<dbReference type="InterPro" id="IPR037512">
    <property type="entry name" value="PGPase_prok"/>
</dbReference>
<dbReference type="GO" id="GO:0006281">
    <property type="term" value="P:DNA repair"/>
    <property type="evidence" value="ECO:0007669"/>
    <property type="project" value="TreeGrafter"/>
</dbReference>
<evidence type="ECO:0000256" key="1">
    <source>
        <dbReference type="ARBA" id="ARBA00001946"/>
    </source>
</evidence>
<keyword evidence="3 4" id="KW-0378">Hydrolase</keyword>
<dbReference type="GO" id="GO:0046872">
    <property type="term" value="F:metal ion binding"/>
    <property type="evidence" value="ECO:0007669"/>
    <property type="project" value="UniProtKB-KW"/>
</dbReference>
<gene>
    <name evidence="4" type="primary">gph</name>
    <name evidence="4" type="ORF">KYE46_11805</name>
</gene>
<evidence type="ECO:0000313" key="4">
    <source>
        <dbReference type="EMBL" id="QXT38617.1"/>
    </source>
</evidence>
<dbReference type="Proteomes" id="UP000825009">
    <property type="component" value="Chromosome"/>
</dbReference>
<proteinExistence type="inferred from homology"/>
<dbReference type="InterPro" id="IPR041492">
    <property type="entry name" value="HAD_2"/>
</dbReference>
<feature type="active site" description="Nucleophile" evidence="3">
    <location>
        <position position="7"/>
    </location>
</feature>
<comment type="function">
    <text evidence="3">Specifically catalyzes the dephosphorylation of 2-phosphoglycolate. Is involved in the dissimilation of the intracellular 2-phosphoglycolate formed during the DNA repair of 3'-phosphoglycolate ends, a major class of DNA lesions induced by oxidative stress.</text>
</comment>
<protein>
    <recommendedName>
        <fullName evidence="3">Phosphoglycolate phosphatase</fullName>
        <shortName evidence="3">PGP</shortName>
        <shortName evidence="3">PGPase</shortName>
        <ecNumber evidence="3">3.1.3.18</ecNumber>
    </recommendedName>
</protein>
<reference evidence="4 5" key="1">
    <citation type="submission" date="2021-07" db="EMBL/GenBank/DDBJ databases">
        <title>A novel Jannaschia species isolated from marine dinoflagellate Ceratoperidinium margalefii.</title>
        <authorList>
            <person name="Jiang Y."/>
            <person name="Li Z."/>
        </authorList>
    </citation>
    <scope>NUCLEOTIDE SEQUENCE [LARGE SCALE GENOMIC DNA]</scope>
    <source>
        <strain evidence="4 5">J12C1-MA-4</strain>
    </source>
</reference>
<evidence type="ECO:0000313" key="5">
    <source>
        <dbReference type="Proteomes" id="UP000825009"/>
    </source>
</evidence>
<accession>A0A8F6YBX0</accession>
<dbReference type="InterPro" id="IPR006439">
    <property type="entry name" value="HAD-SF_hydro_IA"/>
</dbReference>
<evidence type="ECO:0000256" key="2">
    <source>
        <dbReference type="ARBA" id="ARBA00006171"/>
    </source>
</evidence>
<dbReference type="EMBL" id="CP079194">
    <property type="protein sequence ID" value="QXT38617.1"/>
    <property type="molecule type" value="Genomic_DNA"/>
</dbReference>
<feature type="binding site" evidence="3">
    <location>
        <position position="9"/>
    </location>
    <ligand>
        <name>Mg(2+)</name>
        <dbReference type="ChEBI" id="CHEBI:18420"/>
    </ligand>
</feature>
<comment type="pathway">
    <text evidence="3">Organic acid metabolism; glycolate biosynthesis; glycolate from 2-phosphoglycolate: step 1/1.</text>
</comment>
<sequence length="212" mass="22443">MARIVFDLDGTLIDSVPDIAAAANATLAEVGVAPLSLAEARGFVGEGAGVFVERMAQARGLSEPARLMPRFLHHYERAVGLTEIYPGVAASLDALARAGHRLGLCTNKPARPTEAVLAHLGWQERFEVVLAGDSLPSRKPDPAPLRAAFDALGDGPMIYVGDSEIDAEAARRAGVPFLIYTPGYRSADLQDLPHAAAFDDWSEVLAIVATMA</sequence>
<dbReference type="Pfam" id="PF13419">
    <property type="entry name" value="HAD_2"/>
    <property type="match status" value="1"/>
</dbReference>
<dbReference type="GO" id="GO:0046295">
    <property type="term" value="P:glycolate biosynthetic process"/>
    <property type="evidence" value="ECO:0007669"/>
    <property type="project" value="UniProtKB-UniRule"/>
</dbReference>
<organism evidence="4 5">
    <name type="scientific">Gymnodinialimonas ceratoperidinii</name>
    <dbReference type="NCBI Taxonomy" id="2856823"/>
    <lineage>
        <taxon>Bacteria</taxon>
        <taxon>Pseudomonadati</taxon>
        <taxon>Pseudomonadota</taxon>
        <taxon>Alphaproteobacteria</taxon>
        <taxon>Rhodobacterales</taxon>
        <taxon>Paracoccaceae</taxon>
        <taxon>Gymnodinialimonas</taxon>
    </lineage>
</organism>
<feature type="binding site" evidence="3">
    <location>
        <position position="162"/>
    </location>
    <ligand>
        <name>Mg(2+)</name>
        <dbReference type="ChEBI" id="CHEBI:18420"/>
    </ligand>
</feature>
<feature type="binding site" evidence="3">
    <location>
        <position position="7"/>
    </location>
    <ligand>
        <name>Mg(2+)</name>
        <dbReference type="ChEBI" id="CHEBI:18420"/>
    </ligand>
</feature>
<dbReference type="HAMAP" id="MF_00495">
    <property type="entry name" value="GPH_hydrolase_bact"/>
    <property type="match status" value="1"/>
</dbReference>
<dbReference type="UniPathway" id="UPA00865">
    <property type="reaction ID" value="UER00834"/>
</dbReference>
<evidence type="ECO:0000256" key="3">
    <source>
        <dbReference type="HAMAP-Rule" id="MF_00495"/>
    </source>
</evidence>
<dbReference type="InterPro" id="IPR050155">
    <property type="entry name" value="HAD-like_hydrolase_sf"/>
</dbReference>
<keyword evidence="5" id="KW-1185">Reference proteome</keyword>
<keyword evidence="3" id="KW-0460">Magnesium</keyword>
<dbReference type="KEGG" id="gce:KYE46_11805"/>
<dbReference type="PANTHER" id="PTHR43434:SF1">
    <property type="entry name" value="PHOSPHOGLYCOLATE PHOSPHATASE"/>
    <property type="match status" value="1"/>
</dbReference>
<dbReference type="AlphaFoldDB" id="A0A8F6YBX0"/>
<dbReference type="RefSeq" id="WP_219000813.1">
    <property type="nucleotide sequence ID" value="NZ_CP079194.1"/>
</dbReference>
<dbReference type="GO" id="GO:0008967">
    <property type="term" value="F:phosphoglycolate phosphatase activity"/>
    <property type="evidence" value="ECO:0007669"/>
    <property type="project" value="UniProtKB-UniRule"/>
</dbReference>
<dbReference type="PANTHER" id="PTHR43434">
    <property type="entry name" value="PHOSPHOGLYCOLATE PHOSPHATASE"/>
    <property type="match status" value="1"/>
</dbReference>
<dbReference type="EC" id="3.1.3.18" evidence="3"/>
<dbReference type="NCBIfam" id="TIGR01449">
    <property type="entry name" value="PGP_bact"/>
    <property type="match status" value="1"/>
</dbReference>